<proteinExistence type="predicted"/>
<dbReference type="Proteomes" id="UP001420932">
    <property type="component" value="Unassembled WGS sequence"/>
</dbReference>
<comment type="caution">
    <text evidence="1">The sequence shown here is derived from an EMBL/GenBank/DDBJ whole genome shotgun (WGS) entry which is preliminary data.</text>
</comment>
<organism evidence="1 2">
    <name type="scientific">Stephania yunnanensis</name>
    <dbReference type="NCBI Taxonomy" id="152371"/>
    <lineage>
        <taxon>Eukaryota</taxon>
        <taxon>Viridiplantae</taxon>
        <taxon>Streptophyta</taxon>
        <taxon>Embryophyta</taxon>
        <taxon>Tracheophyta</taxon>
        <taxon>Spermatophyta</taxon>
        <taxon>Magnoliopsida</taxon>
        <taxon>Ranunculales</taxon>
        <taxon>Menispermaceae</taxon>
        <taxon>Menispermoideae</taxon>
        <taxon>Cissampelideae</taxon>
        <taxon>Stephania</taxon>
    </lineage>
</organism>
<evidence type="ECO:0000313" key="1">
    <source>
        <dbReference type="EMBL" id="KAK9162840.1"/>
    </source>
</evidence>
<name>A0AAP0L4B8_9MAGN</name>
<reference evidence="1 2" key="1">
    <citation type="submission" date="2024-01" db="EMBL/GenBank/DDBJ databases">
        <title>Genome assemblies of Stephania.</title>
        <authorList>
            <person name="Yang L."/>
        </authorList>
    </citation>
    <scope>NUCLEOTIDE SEQUENCE [LARGE SCALE GENOMIC DNA]</scope>
    <source>
        <strain evidence="1">YNDBR</strain>
        <tissue evidence="1">Leaf</tissue>
    </source>
</reference>
<sequence>MTKATKLGYQGDKRGQIRESREVGAFIEVRKPIGMPRRTHSFILSISPNMCDCWWAHMVFHSNSVVYILVVAKSLARVYLF</sequence>
<keyword evidence="2" id="KW-1185">Reference proteome</keyword>
<dbReference type="EMBL" id="JBBNAF010000002">
    <property type="protein sequence ID" value="KAK9162840.1"/>
    <property type="molecule type" value="Genomic_DNA"/>
</dbReference>
<evidence type="ECO:0000313" key="2">
    <source>
        <dbReference type="Proteomes" id="UP001420932"/>
    </source>
</evidence>
<dbReference type="AlphaFoldDB" id="A0AAP0L4B8"/>
<gene>
    <name evidence="1" type="ORF">Syun_003742</name>
</gene>
<accession>A0AAP0L4B8</accession>
<protein>
    <submittedName>
        <fullName evidence="1">Uncharacterized protein</fullName>
    </submittedName>
</protein>